<dbReference type="InterPro" id="IPR020845">
    <property type="entry name" value="AMP-binding_CS"/>
</dbReference>
<sequence length="350" mass="38574">MANTTGPWAEHYPEGIEWSAPLDQCPLHRYIESSAKQFGDRPAVDFLDRKTTYAELEALVNRAAKGLQALGASKGTRIGLCLPNTPYSVIFYFAILKIGATVVNFNPLYVEREIAFQIDDSETEIMVTMDLEVIYPKIAAMLTQAPSLKTIVVCPMSQILPPIKGLLFRVLKKKDIATVRENQAVTYHQLMNNDGHPENVDIDVDEDIAVLQYTGGTTGQPKGAMLTHSNLSANVSQVKLWFPNLAPGEEKVLGVLPLFHVFAMTGVMNFAVATGAEMILLPRYELEQTLKTINKKAPTVFPAVPTIYTSINNAPDLSKYNLSAIRYCISGGAPLPLEVKNQFEQLTGCR</sequence>
<dbReference type="PROSITE" id="PS00455">
    <property type="entry name" value="AMP_BINDING"/>
    <property type="match status" value="1"/>
</dbReference>
<feature type="domain" description="AMP-dependent synthetase/ligase" evidence="1">
    <location>
        <begin position="32"/>
        <end position="349"/>
    </location>
</feature>
<dbReference type="InterPro" id="IPR000873">
    <property type="entry name" value="AMP-dep_synth/lig_dom"/>
</dbReference>
<dbReference type="Pfam" id="PF00501">
    <property type="entry name" value="AMP-binding"/>
    <property type="match status" value="1"/>
</dbReference>
<evidence type="ECO:0000259" key="1">
    <source>
        <dbReference type="Pfam" id="PF00501"/>
    </source>
</evidence>
<accession>A0A381SVY6</accession>
<evidence type="ECO:0000313" key="2">
    <source>
        <dbReference type="EMBL" id="SVA07564.1"/>
    </source>
</evidence>
<protein>
    <recommendedName>
        <fullName evidence="1">AMP-dependent synthetase/ligase domain-containing protein</fullName>
    </recommendedName>
</protein>
<dbReference type="Gene3D" id="3.40.50.980">
    <property type="match status" value="2"/>
</dbReference>
<dbReference type="AlphaFoldDB" id="A0A381SVY6"/>
<dbReference type="PANTHER" id="PTHR24096">
    <property type="entry name" value="LONG-CHAIN-FATTY-ACID--COA LIGASE"/>
    <property type="match status" value="1"/>
</dbReference>
<dbReference type="GO" id="GO:0016405">
    <property type="term" value="F:CoA-ligase activity"/>
    <property type="evidence" value="ECO:0007669"/>
    <property type="project" value="TreeGrafter"/>
</dbReference>
<gene>
    <name evidence="2" type="ORF">METZ01_LOCUS60418</name>
</gene>
<feature type="non-terminal residue" evidence="2">
    <location>
        <position position="350"/>
    </location>
</feature>
<proteinExistence type="predicted"/>
<dbReference type="EMBL" id="UINC01003583">
    <property type="protein sequence ID" value="SVA07564.1"/>
    <property type="molecule type" value="Genomic_DNA"/>
</dbReference>
<organism evidence="2">
    <name type="scientific">marine metagenome</name>
    <dbReference type="NCBI Taxonomy" id="408172"/>
    <lineage>
        <taxon>unclassified sequences</taxon>
        <taxon>metagenomes</taxon>
        <taxon>ecological metagenomes</taxon>
    </lineage>
</organism>
<reference evidence="2" key="1">
    <citation type="submission" date="2018-05" db="EMBL/GenBank/DDBJ databases">
        <authorList>
            <person name="Lanie J.A."/>
            <person name="Ng W.-L."/>
            <person name="Kazmierczak K.M."/>
            <person name="Andrzejewski T.M."/>
            <person name="Davidsen T.M."/>
            <person name="Wayne K.J."/>
            <person name="Tettelin H."/>
            <person name="Glass J.I."/>
            <person name="Rusch D."/>
            <person name="Podicherti R."/>
            <person name="Tsui H.-C.T."/>
            <person name="Winkler M.E."/>
        </authorList>
    </citation>
    <scope>NUCLEOTIDE SEQUENCE</scope>
</reference>
<name>A0A381SVY6_9ZZZZ</name>
<dbReference type="SUPFAM" id="SSF56801">
    <property type="entry name" value="Acetyl-CoA synthetase-like"/>
    <property type="match status" value="1"/>
</dbReference>